<comment type="caution">
    <text evidence="1">The sequence shown here is derived from an EMBL/GenBank/DDBJ whole genome shotgun (WGS) entry which is preliminary data.</text>
</comment>
<dbReference type="EMBL" id="CM042045">
    <property type="protein sequence ID" value="KAI3683954.1"/>
    <property type="molecule type" value="Genomic_DNA"/>
</dbReference>
<organism evidence="1 2">
    <name type="scientific">Smallanthus sonchifolius</name>
    <dbReference type="NCBI Taxonomy" id="185202"/>
    <lineage>
        <taxon>Eukaryota</taxon>
        <taxon>Viridiplantae</taxon>
        <taxon>Streptophyta</taxon>
        <taxon>Embryophyta</taxon>
        <taxon>Tracheophyta</taxon>
        <taxon>Spermatophyta</taxon>
        <taxon>Magnoliopsida</taxon>
        <taxon>eudicotyledons</taxon>
        <taxon>Gunneridae</taxon>
        <taxon>Pentapetalae</taxon>
        <taxon>asterids</taxon>
        <taxon>campanulids</taxon>
        <taxon>Asterales</taxon>
        <taxon>Asteraceae</taxon>
        <taxon>Asteroideae</taxon>
        <taxon>Heliantheae alliance</taxon>
        <taxon>Millerieae</taxon>
        <taxon>Smallanthus</taxon>
    </lineage>
</organism>
<gene>
    <name evidence="1" type="ORF">L1987_84471</name>
</gene>
<accession>A0ACB8YFE3</accession>
<proteinExistence type="predicted"/>
<protein>
    <submittedName>
        <fullName evidence="1">Uncharacterized protein</fullName>
    </submittedName>
</protein>
<reference evidence="1 2" key="2">
    <citation type="journal article" date="2022" name="Mol. Ecol. Resour.">
        <title>The genomes of chicory, endive, great burdock and yacon provide insights into Asteraceae paleo-polyploidization history and plant inulin production.</title>
        <authorList>
            <person name="Fan W."/>
            <person name="Wang S."/>
            <person name="Wang H."/>
            <person name="Wang A."/>
            <person name="Jiang F."/>
            <person name="Liu H."/>
            <person name="Zhao H."/>
            <person name="Xu D."/>
            <person name="Zhang Y."/>
        </authorList>
    </citation>
    <scope>NUCLEOTIDE SEQUENCE [LARGE SCALE GENOMIC DNA]</scope>
    <source>
        <strain evidence="2">cv. Yunnan</strain>
        <tissue evidence="1">Leaves</tissue>
    </source>
</reference>
<evidence type="ECO:0000313" key="2">
    <source>
        <dbReference type="Proteomes" id="UP001056120"/>
    </source>
</evidence>
<reference evidence="2" key="1">
    <citation type="journal article" date="2022" name="Mol. Ecol. Resour.">
        <title>The genomes of chicory, endive, great burdock and yacon provide insights into Asteraceae palaeo-polyploidization history and plant inulin production.</title>
        <authorList>
            <person name="Fan W."/>
            <person name="Wang S."/>
            <person name="Wang H."/>
            <person name="Wang A."/>
            <person name="Jiang F."/>
            <person name="Liu H."/>
            <person name="Zhao H."/>
            <person name="Xu D."/>
            <person name="Zhang Y."/>
        </authorList>
    </citation>
    <scope>NUCLEOTIDE SEQUENCE [LARGE SCALE GENOMIC DNA]</scope>
    <source>
        <strain evidence="2">cv. Yunnan</strain>
    </source>
</reference>
<sequence length="83" mass="9788">MSKDPEIYNSTEMKKDLYVMFCKGILLKDGKVWFSLGSNGERNEMISARKFLYKNRRSHKWRSVQESSADTINCYGQHEFLSK</sequence>
<keyword evidence="2" id="KW-1185">Reference proteome</keyword>
<name>A0ACB8YFE3_9ASTR</name>
<dbReference type="Proteomes" id="UP001056120">
    <property type="component" value="Linkage Group LG28"/>
</dbReference>
<evidence type="ECO:0000313" key="1">
    <source>
        <dbReference type="EMBL" id="KAI3683954.1"/>
    </source>
</evidence>